<dbReference type="EMBL" id="NDHI03003368">
    <property type="protein sequence ID" value="PNJ80080.1"/>
    <property type="molecule type" value="Genomic_DNA"/>
</dbReference>
<feature type="domain" description="DUF2428" evidence="6">
    <location>
        <begin position="261"/>
        <end position="562"/>
    </location>
</feature>
<name>A0A2J8XDG5_PONAB</name>
<dbReference type="GO" id="GO:0005829">
    <property type="term" value="C:cytosol"/>
    <property type="evidence" value="ECO:0007669"/>
    <property type="project" value="TreeGrafter"/>
</dbReference>
<gene>
    <name evidence="9" type="ORF">CR201_G0003523</name>
</gene>
<dbReference type="InterPro" id="IPR016024">
    <property type="entry name" value="ARM-type_fold"/>
</dbReference>
<dbReference type="InterPro" id="IPR019442">
    <property type="entry name" value="THADA/TRM732_DUF2428"/>
</dbReference>
<dbReference type="GO" id="GO:0030488">
    <property type="term" value="P:tRNA methylation"/>
    <property type="evidence" value="ECO:0007669"/>
    <property type="project" value="TreeGrafter"/>
</dbReference>
<feature type="domain" description="tRNA (32-2'-O)-methyltransferase regulator THADA-like TPR repeats region" evidence="7">
    <location>
        <begin position="1"/>
        <end position="116"/>
    </location>
</feature>
<evidence type="ECO:0000313" key="9">
    <source>
        <dbReference type="EMBL" id="PNJ80080.1"/>
    </source>
</evidence>
<dbReference type="InterPro" id="IPR056843">
    <property type="entry name" value="THADA-like_TPR"/>
</dbReference>
<dbReference type="PANTHER" id="PTHR14387:SF7">
    <property type="entry name" value="THYROID ADENOMA-ASSOCIATED PROTEIN"/>
    <property type="match status" value="1"/>
</dbReference>
<dbReference type="InterPro" id="IPR051954">
    <property type="entry name" value="tRNA_methyltransferase_THADA"/>
</dbReference>
<keyword evidence="2" id="KW-0819">tRNA processing</keyword>
<comment type="caution">
    <text evidence="9">The sequence shown here is derived from an EMBL/GenBank/DDBJ whole genome shotgun (WGS) entry which is preliminary data.</text>
</comment>
<protein>
    <recommendedName>
        <fullName evidence="4">tRNA (32-2'-O)-methyltransferase regulator THADA</fullName>
    </recommendedName>
</protein>
<dbReference type="PANTHER" id="PTHR14387">
    <property type="entry name" value="THADA/DEATH RECEPTOR INTERACTING PROTEIN"/>
    <property type="match status" value="1"/>
</dbReference>
<evidence type="ECO:0000256" key="3">
    <source>
        <dbReference type="ARBA" id="ARBA00035625"/>
    </source>
</evidence>
<evidence type="ECO:0000259" key="6">
    <source>
        <dbReference type="Pfam" id="PF10350"/>
    </source>
</evidence>
<feature type="coiled-coil region" evidence="5">
    <location>
        <begin position="203"/>
        <end position="230"/>
    </location>
</feature>
<evidence type="ECO:0000259" key="8">
    <source>
        <dbReference type="Pfam" id="PF25151"/>
    </source>
</evidence>
<dbReference type="Pfam" id="PF25151">
    <property type="entry name" value="TPR_Trm732_C"/>
    <property type="match status" value="2"/>
</dbReference>
<feature type="domain" description="tRNA (32-2'-O)-methyltransferase regulator THADA-like C-terminal TPR repeats region" evidence="8">
    <location>
        <begin position="593"/>
        <end position="653"/>
    </location>
</feature>
<organism evidence="9">
    <name type="scientific">Pongo abelii</name>
    <name type="common">Sumatran orangutan</name>
    <name type="synonym">Pongo pygmaeus abelii</name>
    <dbReference type="NCBI Taxonomy" id="9601"/>
    <lineage>
        <taxon>Eukaryota</taxon>
        <taxon>Metazoa</taxon>
        <taxon>Chordata</taxon>
        <taxon>Craniata</taxon>
        <taxon>Vertebrata</taxon>
        <taxon>Euteleostomi</taxon>
        <taxon>Mammalia</taxon>
        <taxon>Eutheria</taxon>
        <taxon>Euarchontoglires</taxon>
        <taxon>Primates</taxon>
        <taxon>Haplorrhini</taxon>
        <taxon>Catarrhini</taxon>
        <taxon>Hominidae</taxon>
        <taxon>Pongo</taxon>
    </lineage>
</organism>
<feature type="non-terminal residue" evidence="9">
    <location>
        <position position="1"/>
    </location>
</feature>
<comment type="similarity">
    <text evidence="1">Belongs to the THADA family.</text>
</comment>
<dbReference type="Pfam" id="PF25150">
    <property type="entry name" value="TPR_Trm732"/>
    <property type="match status" value="1"/>
</dbReference>
<comment type="function">
    <text evidence="3">Together with methyltransferase FTSJ1, methylates the 2'-O-ribose of nucleotides at position 32 of the anticodon loop of substrate tRNAs.</text>
</comment>
<accession>A0A2J8XDG5</accession>
<proteinExistence type="inferred from homology"/>
<evidence type="ECO:0000256" key="4">
    <source>
        <dbReference type="ARBA" id="ARBA00035698"/>
    </source>
</evidence>
<feature type="domain" description="tRNA (32-2'-O)-methyltransferase regulator THADA-like C-terminal TPR repeats region" evidence="8">
    <location>
        <begin position="564"/>
        <end position="592"/>
    </location>
</feature>
<dbReference type="Pfam" id="PF10350">
    <property type="entry name" value="DUF2428"/>
    <property type="match status" value="1"/>
</dbReference>
<evidence type="ECO:0000256" key="5">
    <source>
        <dbReference type="SAM" id="Coils"/>
    </source>
</evidence>
<keyword evidence="5" id="KW-0175">Coiled coil</keyword>
<evidence type="ECO:0000256" key="2">
    <source>
        <dbReference type="ARBA" id="ARBA00022694"/>
    </source>
</evidence>
<reference evidence="9" key="1">
    <citation type="submission" date="2017-12" db="EMBL/GenBank/DDBJ databases">
        <title>High-resolution comparative analysis of great ape genomes.</title>
        <authorList>
            <person name="Pollen A."/>
            <person name="Hastie A."/>
            <person name="Hormozdiari F."/>
            <person name="Dougherty M."/>
            <person name="Liu R."/>
            <person name="Chaisson M."/>
            <person name="Hoppe E."/>
            <person name="Hill C."/>
            <person name="Pang A."/>
            <person name="Hillier L."/>
            <person name="Baker C."/>
            <person name="Armstrong J."/>
            <person name="Shendure J."/>
            <person name="Paten B."/>
            <person name="Wilson R."/>
            <person name="Chao H."/>
            <person name="Schneider V."/>
            <person name="Ventura M."/>
            <person name="Kronenberg Z."/>
            <person name="Murali S."/>
            <person name="Gordon D."/>
            <person name="Cantsilieris S."/>
            <person name="Munson K."/>
            <person name="Nelson B."/>
            <person name="Raja A."/>
            <person name="Underwood J."/>
            <person name="Diekhans M."/>
            <person name="Fiddes I."/>
            <person name="Haussler D."/>
            <person name="Eichler E."/>
        </authorList>
    </citation>
    <scope>NUCLEOTIDE SEQUENCE [LARGE SCALE GENOMIC DNA]</scope>
    <source>
        <strain evidence="9">Susie</strain>
    </source>
</reference>
<evidence type="ECO:0000259" key="7">
    <source>
        <dbReference type="Pfam" id="PF25150"/>
    </source>
</evidence>
<dbReference type="SUPFAM" id="SSF48371">
    <property type="entry name" value="ARM repeat"/>
    <property type="match status" value="1"/>
</dbReference>
<dbReference type="InterPro" id="IPR056842">
    <property type="entry name" value="THADA-like_TPR_C"/>
</dbReference>
<dbReference type="AlphaFoldDB" id="A0A2J8XDG5"/>
<sequence length="1192" mass="133744">KLFCRILESSQVLYKLEQSKSKREPENELTKQHPSVSLQQYKNFMSSICNSLFEALFPGSSYSTRFSALTILGSIAEVFHVPEGRIYTVYQLSHDIDVGRFQTLMECFTSTFEDVKILAFDLLMKLSKTAVHFQDSEKLQGLFQAALELSTSTKPYDCVTASYLLNFLIWQDALPSSLSVYLTQQVACDNGDKPAAVVERNTLMVIKCLMENLEEEVSQAENSLLQAAAAFPMYGRVHCITGALQKLSLNSLQLVSEWRPVVEKLLLMSYRLSTVVSPVIQSSSPEGLIPMDTDSESASRLQMILNEIQPRDTNDYFNQAKILKEHDSSFGMKDLNASEVNIDTSTEIKGKEVKTCDVTAQMVLVCCWRSMKEVALLLGMLCQLLPMQPVPESSDGLLTVEQVKEIGDYFKQHLLQSRHRGAFELAYTGFVKLTEVLNRCPNVSLQKLPEQWLWSVLEEIKCSNPSSKLCATRRSAGIPFYIQALLASEPKKGKMDLLKITMKQLISLAGPTDDLQSTVPQVHALNILRALFRDTRLGENIIPYVADGAKAAILGFTSPVWAVRNSSTLLFSALITRIFGVKRAKDEHSKTNRCGHSPVYHSREMAARALVPFVMIDHIPNTIRTLLATLPSCTDQCFRQNHIHGTLLQVFHLLQAYSDSKHGTNSDFQHELTDITVCTKAKLWLAKRQNPCLVTRAVYIDILFLLTCCLNKSAKDNQPVLESLGFWEEVRGIISGSELVTGFPCAFKAPGLPQYLQSLTRLAIAAVWAAAAKSGERERDVPISFSQLLESAFAEVRSLTLEALLEKFLAAASGLGEKGLPPLLCNMREKFLLLAMKENHPECFCKILKILHCMDPGEWLPQTEHCVHLTPKEFLNWTMDIASNERSEIQSVALRLASKVISHHMQTCVENRELIAAELKQWVQLVILSCEDHLPTESRLAVVEVLTSTAPLFLTNPHPILELQDTLALWKCVLTLLQSEEQVVRDAATETVTTAMSQENTCQSTEFAFCQVDASIALALALAVLCDLLQQWDQLAPGLPILLGWLLGESDDLVACVESMHQVEDYLFEKAEVNFWAETLIFVKYLCKHLFCLLSKSSWRPPSPEILCHLQRMVSEQCHLLSQLFRELPPAAEFVKTVEFTRLRIQEERTLACLRLLAFLEGKEGEDTLVLSVWDSYAEARQLTLPRTEAAC</sequence>
<evidence type="ECO:0000256" key="1">
    <source>
        <dbReference type="ARBA" id="ARBA00010409"/>
    </source>
</evidence>